<dbReference type="SUPFAM" id="SSF50129">
    <property type="entry name" value="GroES-like"/>
    <property type="match status" value="1"/>
</dbReference>
<accession>A0A420KGY4</accession>
<comment type="caution">
    <text evidence="6">The sequence shown here is derived from an EMBL/GenBank/DDBJ whole genome shotgun (WGS) entry which is preliminary data.</text>
</comment>
<dbReference type="Pfam" id="PF00107">
    <property type="entry name" value="ADH_zinc_N"/>
    <property type="match status" value="1"/>
</dbReference>
<organism evidence="6 7">
    <name type="scientific">Alicycliphilus denitrificans</name>
    <dbReference type="NCBI Taxonomy" id="179636"/>
    <lineage>
        <taxon>Bacteria</taxon>
        <taxon>Pseudomonadati</taxon>
        <taxon>Pseudomonadota</taxon>
        <taxon>Betaproteobacteria</taxon>
        <taxon>Burkholderiales</taxon>
        <taxon>Comamonadaceae</taxon>
        <taxon>Alicycliphilus</taxon>
    </lineage>
</organism>
<dbReference type="Gene3D" id="3.40.50.720">
    <property type="entry name" value="NAD(P)-binding Rossmann-like Domain"/>
    <property type="match status" value="1"/>
</dbReference>
<keyword evidence="3" id="KW-0560">Oxidoreductase</keyword>
<dbReference type="InterPro" id="IPR036291">
    <property type="entry name" value="NAD(P)-bd_dom_sf"/>
</dbReference>
<evidence type="ECO:0000256" key="4">
    <source>
        <dbReference type="RuleBase" id="RU361277"/>
    </source>
</evidence>
<evidence type="ECO:0000259" key="5">
    <source>
        <dbReference type="SMART" id="SM00829"/>
    </source>
</evidence>
<dbReference type="SUPFAM" id="SSF51735">
    <property type="entry name" value="NAD(P)-binding Rossmann-fold domains"/>
    <property type="match status" value="1"/>
</dbReference>
<evidence type="ECO:0000313" key="6">
    <source>
        <dbReference type="EMBL" id="RKJ99187.1"/>
    </source>
</evidence>
<dbReference type="PANTHER" id="PTHR43401">
    <property type="entry name" value="L-THREONINE 3-DEHYDROGENASE"/>
    <property type="match status" value="1"/>
</dbReference>
<dbReference type="GO" id="GO:0016616">
    <property type="term" value="F:oxidoreductase activity, acting on the CH-OH group of donors, NAD or NADP as acceptor"/>
    <property type="evidence" value="ECO:0007669"/>
    <property type="project" value="UniProtKB-ARBA"/>
</dbReference>
<dbReference type="InterPro" id="IPR020843">
    <property type="entry name" value="ER"/>
</dbReference>
<dbReference type="RefSeq" id="WP_094435841.1">
    <property type="nucleotide sequence ID" value="NZ_NKDB02000001.1"/>
</dbReference>
<evidence type="ECO:0000256" key="1">
    <source>
        <dbReference type="ARBA" id="ARBA00022723"/>
    </source>
</evidence>
<dbReference type="InterPro" id="IPR013149">
    <property type="entry name" value="ADH-like_C"/>
</dbReference>
<gene>
    <name evidence="6" type="ORF">CE154_005455</name>
</gene>
<evidence type="ECO:0000313" key="7">
    <source>
        <dbReference type="Proteomes" id="UP000216225"/>
    </source>
</evidence>
<comment type="cofactor">
    <cofactor evidence="4">
        <name>Zn(2+)</name>
        <dbReference type="ChEBI" id="CHEBI:29105"/>
    </cofactor>
</comment>
<keyword evidence="1 4" id="KW-0479">Metal-binding</keyword>
<dbReference type="EMBL" id="NKDB02000001">
    <property type="protein sequence ID" value="RKJ99187.1"/>
    <property type="molecule type" value="Genomic_DNA"/>
</dbReference>
<dbReference type="PROSITE" id="PS00059">
    <property type="entry name" value="ADH_ZINC"/>
    <property type="match status" value="1"/>
</dbReference>
<keyword evidence="2 4" id="KW-0862">Zinc</keyword>
<dbReference type="Gene3D" id="3.90.180.10">
    <property type="entry name" value="Medium-chain alcohol dehydrogenases, catalytic domain"/>
    <property type="match status" value="1"/>
</dbReference>
<proteinExistence type="inferred from homology"/>
<name>A0A420KGY4_9BURK</name>
<evidence type="ECO:0000256" key="3">
    <source>
        <dbReference type="ARBA" id="ARBA00023002"/>
    </source>
</evidence>
<reference evidence="6 7" key="1">
    <citation type="submission" date="2018-09" db="EMBL/GenBank/DDBJ databases">
        <title>Genome comparison of Alicycliphilus sp. BQ1, a polyurethanolytic bacterium, with its closest phylogenetic relatives Alicycliphilus denitrificans BC and K601, unable to attack polyurethane.</title>
        <authorList>
            <person name="Loza-Tavera H."/>
            <person name="Lozano L."/>
            <person name="Cevallos M."/>
            <person name="Maya-Lucas O."/>
            <person name="Garcia-Mena J."/>
            <person name="Hernandez J."/>
        </authorList>
    </citation>
    <scope>NUCLEOTIDE SEQUENCE [LARGE SCALE GENOMIC DNA]</scope>
    <source>
        <strain evidence="6 7">BQ1</strain>
    </source>
</reference>
<comment type="similarity">
    <text evidence="4">Belongs to the zinc-containing alcohol dehydrogenase family.</text>
</comment>
<feature type="domain" description="Enoyl reductase (ER)" evidence="5">
    <location>
        <begin position="10"/>
        <end position="349"/>
    </location>
</feature>
<sequence length="358" mass="37601">MISYQVHRFGARLARVVQETPRPDGSQVLLRVQAAGVCHTDIHTWQGWYDMGGGKRLTMGDRGVGLPLTLGHEVAGQVAAVGPQAAGAAVGRRCLVYPWIGCGECKVCRRGAEQLCPAPRFLGIFRAGGYSDHVLVPHPRYLIDIGDMPAAQAAPYACSGLTAYSALRKFDPAVLREERVVIFGAGGLGLMAATLLPALDGVGAVVVEPDAARREAALAAGACEVIDPAAPDFMARVRNAAGGSVWAVLDCVGSAQTVQSALDLLTKGGQFVQIGLFGGQIALPTPLLPIRALSYHGSYVGSLEELHALMALVRDRALPPVPTTCRCLAEADAALDDLEHGRVVGRVILQPERPGPEG</sequence>
<dbReference type="InterPro" id="IPR002328">
    <property type="entry name" value="ADH_Zn_CS"/>
</dbReference>
<dbReference type="InterPro" id="IPR013154">
    <property type="entry name" value="ADH-like_N"/>
</dbReference>
<protein>
    <submittedName>
        <fullName evidence="6">Alcohol dehydrogenase</fullName>
    </submittedName>
</protein>
<dbReference type="InterPro" id="IPR050129">
    <property type="entry name" value="Zn_alcohol_dh"/>
</dbReference>
<dbReference type="AlphaFoldDB" id="A0A420KGY4"/>
<dbReference type="GO" id="GO:0008270">
    <property type="term" value="F:zinc ion binding"/>
    <property type="evidence" value="ECO:0007669"/>
    <property type="project" value="InterPro"/>
</dbReference>
<dbReference type="CDD" id="cd08240">
    <property type="entry name" value="6_hydroxyhexanoate_dh_like"/>
    <property type="match status" value="1"/>
</dbReference>
<dbReference type="SMART" id="SM00829">
    <property type="entry name" value="PKS_ER"/>
    <property type="match status" value="1"/>
</dbReference>
<dbReference type="Proteomes" id="UP000216225">
    <property type="component" value="Unassembled WGS sequence"/>
</dbReference>
<dbReference type="InterPro" id="IPR011032">
    <property type="entry name" value="GroES-like_sf"/>
</dbReference>
<dbReference type="PANTHER" id="PTHR43401:SF4">
    <property type="entry name" value="D-ARABINOSE 1-DEHYDROGENASE (NADP(+))"/>
    <property type="match status" value="1"/>
</dbReference>
<evidence type="ECO:0000256" key="2">
    <source>
        <dbReference type="ARBA" id="ARBA00022833"/>
    </source>
</evidence>
<dbReference type="Pfam" id="PF08240">
    <property type="entry name" value="ADH_N"/>
    <property type="match status" value="1"/>
</dbReference>